<dbReference type="GO" id="GO:0045271">
    <property type="term" value="C:respiratory chain complex I"/>
    <property type="evidence" value="ECO:0007669"/>
    <property type="project" value="Ensembl"/>
</dbReference>
<comment type="similarity">
    <text evidence="1 3">Belongs to the complex I NDUFA12 subunit family.</text>
</comment>
<evidence type="ECO:0000313" key="4">
    <source>
        <dbReference type="Ensembl" id="ENSPMRP00000015856.1"/>
    </source>
</evidence>
<reference evidence="4" key="2">
    <citation type="submission" date="2025-08" db="UniProtKB">
        <authorList>
            <consortium name="Ensembl"/>
        </authorList>
    </citation>
    <scope>IDENTIFICATION</scope>
</reference>
<comment type="function">
    <text evidence="3">Accessory subunit of the mitochondrial membrane respiratory chain NADH dehydrogenase (Complex I), that is believed not to be involved in catalysis. Complex I functions in the transfer of electrons from NADH to the respiratory chain. The immediate electron acceptor for the enzyme is believed to be ubiquinone.</text>
</comment>
<protein>
    <recommendedName>
        <fullName evidence="2 3">NADH dehydrogenase [ubiquinone] 1 alpha subcomplex subunit 12</fullName>
    </recommendedName>
</protein>
<keyword evidence="3" id="KW-0249">Electron transport</keyword>
<dbReference type="CTD" id="55967"/>
<gene>
    <name evidence="4" type="primary">NDUFA12</name>
</gene>
<dbReference type="GO" id="GO:0005743">
    <property type="term" value="C:mitochondrial inner membrane"/>
    <property type="evidence" value="ECO:0007669"/>
    <property type="project" value="UniProtKB-SubCell"/>
</dbReference>
<keyword evidence="3" id="KW-0679">Respiratory chain</keyword>
<keyword evidence="3" id="KW-0999">Mitochondrion inner membrane</keyword>
<dbReference type="PROSITE" id="PS51257">
    <property type="entry name" value="PROKAR_LIPOPROTEIN"/>
    <property type="match status" value="1"/>
</dbReference>
<dbReference type="GeneTree" id="ENSGT00390000005848"/>
<proteinExistence type="inferred from homology"/>
<reference evidence="4 5" key="1">
    <citation type="journal article" date="2019" name="Proc. Natl. Acad. Sci. U.S.A.">
        <title>Regulatory changes in pterin and carotenoid genes underlie balanced color polymorphisms in the wall lizard.</title>
        <authorList>
            <person name="Andrade P."/>
            <person name="Pinho C."/>
            <person name="Perez I de Lanuza G."/>
            <person name="Afonso S."/>
            <person name="Brejcha J."/>
            <person name="Rubin C.J."/>
            <person name="Wallerman O."/>
            <person name="Pereira P."/>
            <person name="Sabatino S.J."/>
            <person name="Bellati A."/>
            <person name="Pellitteri-Rosa D."/>
            <person name="Bosakova Z."/>
            <person name="Bunikis I."/>
            <person name="Carretero M.A."/>
            <person name="Feiner N."/>
            <person name="Marsik P."/>
            <person name="Pauperio F."/>
            <person name="Salvi D."/>
            <person name="Soler L."/>
            <person name="While G.M."/>
            <person name="Uller T."/>
            <person name="Font E."/>
            <person name="Andersson L."/>
            <person name="Carneiro M."/>
        </authorList>
    </citation>
    <scope>NUCLEOTIDE SEQUENCE</scope>
</reference>
<dbReference type="OMA" id="VIYTAEM"/>
<dbReference type="Ensembl" id="ENSPMRT00000016931.1">
    <property type="protein sequence ID" value="ENSPMRP00000015856.1"/>
    <property type="gene ID" value="ENSPMRG00000010584.1"/>
</dbReference>
<dbReference type="GeneID" id="114605966"/>
<comment type="subcellular location">
    <subcellularLocation>
        <location evidence="3">Mitochondrion inner membrane</location>
        <topology evidence="3">Peripheral membrane protein</topology>
        <orientation evidence="3">Matrix side</orientation>
    </subcellularLocation>
</comment>
<dbReference type="Proteomes" id="UP000472272">
    <property type="component" value="Chromosome 10"/>
</dbReference>
<dbReference type="PANTHER" id="PTHR12910">
    <property type="entry name" value="NADH-UBIQUINONE OXIDOREDUCTASE SUBUNIT B17.2"/>
    <property type="match status" value="1"/>
</dbReference>
<keyword evidence="5" id="KW-1185">Reference proteome</keyword>
<evidence type="ECO:0000256" key="1">
    <source>
        <dbReference type="ARBA" id="ARBA00007355"/>
    </source>
</evidence>
<reference evidence="4" key="3">
    <citation type="submission" date="2025-09" db="UniProtKB">
        <authorList>
            <consortium name="Ensembl"/>
        </authorList>
    </citation>
    <scope>IDENTIFICATION</scope>
</reference>
<keyword evidence="3" id="KW-0472">Membrane</keyword>
<dbReference type="GO" id="GO:0006979">
    <property type="term" value="P:response to oxidative stress"/>
    <property type="evidence" value="ECO:0007669"/>
    <property type="project" value="TreeGrafter"/>
</dbReference>
<dbReference type="PANTHER" id="PTHR12910:SF2">
    <property type="entry name" value="NADH DEHYDROGENASE [UBIQUINONE] 1 ALPHA SUBCOMPLEX SUBUNIT 12"/>
    <property type="match status" value="1"/>
</dbReference>
<organism evidence="4 5">
    <name type="scientific">Podarcis muralis</name>
    <name type="common">Wall lizard</name>
    <name type="synonym">Lacerta muralis</name>
    <dbReference type="NCBI Taxonomy" id="64176"/>
    <lineage>
        <taxon>Eukaryota</taxon>
        <taxon>Metazoa</taxon>
        <taxon>Chordata</taxon>
        <taxon>Craniata</taxon>
        <taxon>Vertebrata</taxon>
        <taxon>Euteleostomi</taxon>
        <taxon>Lepidosauria</taxon>
        <taxon>Squamata</taxon>
        <taxon>Bifurcata</taxon>
        <taxon>Unidentata</taxon>
        <taxon>Episquamata</taxon>
        <taxon>Laterata</taxon>
        <taxon>Lacertibaenia</taxon>
        <taxon>Lacertidae</taxon>
        <taxon>Podarcis</taxon>
    </lineage>
</organism>
<sequence>MNSLRASNGRLLPTCGAPGSPASSFASCICFPGTGVGGGGASCRGCADAVLRRSEGGAGPLWASGKMAEYVQVMRRALQQLGGHGGIRGAVFQLLRVNELKTGALVGVDKYGNKYYEDKRYFFGRHRWVIYTNEMNDKNTFWEMDGSMVPPEWHRWLHCMTEDPPTTHPPVPRKFIWENHKMNLSGTPRQYVPFSTTRKKIQEWVPPSTPSK</sequence>
<dbReference type="KEGG" id="pmua:114605966"/>
<evidence type="ECO:0000256" key="3">
    <source>
        <dbReference type="RuleBase" id="RU363103"/>
    </source>
</evidence>
<evidence type="ECO:0000256" key="2">
    <source>
        <dbReference type="ARBA" id="ARBA00040285"/>
    </source>
</evidence>
<dbReference type="AlphaFoldDB" id="A0A670IVR4"/>
<evidence type="ECO:0000313" key="5">
    <source>
        <dbReference type="Proteomes" id="UP000472272"/>
    </source>
</evidence>
<dbReference type="InterPro" id="IPR007763">
    <property type="entry name" value="NDUFA12"/>
</dbReference>
<accession>A0A670IVR4</accession>
<dbReference type="GO" id="GO:0042775">
    <property type="term" value="P:mitochondrial ATP synthesis coupled electron transport"/>
    <property type="evidence" value="ECO:0007669"/>
    <property type="project" value="Ensembl"/>
</dbReference>
<comment type="subunit">
    <text evidence="3">Complex I is composed of 45 different subunits.</text>
</comment>
<dbReference type="Pfam" id="PF05071">
    <property type="entry name" value="NDUFA12"/>
    <property type="match status" value="1"/>
</dbReference>
<name>A0A670IVR4_PODMU</name>
<keyword evidence="3" id="KW-0496">Mitochondrion</keyword>
<keyword evidence="3" id="KW-0813">Transport</keyword>
<dbReference type="OrthoDB" id="274641at2759"/>
<dbReference type="RefSeq" id="XP_028603528.1">
    <property type="nucleotide sequence ID" value="XM_028747695.1"/>
</dbReference>